<protein>
    <submittedName>
        <fullName evidence="1">Uncharacterized protein</fullName>
    </submittedName>
</protein>
<name>A0ACC1NQ42_9HYPO</name>
<gene>
    <name evidence="1" type="ORF">NQ176_g2177</name>
</gene>
<organism evidence="1 2">
    <name type="scientific">Zarea fungicola</name>
    <dbReference type="NCBI Taxonomy" id="93591"/>
    <lineage>
        <taxon>Eukaryota</taxon>
        <taxon>Fungi</taxon>
        <taxon>Dikarya</taxon>
        <taxon>Ascomycota</taxon>
        <taxon>Pezizomycotina</taxon>
        <taxon>Sordariomycetes</taxon>
        <taxon>Hypocreomycetidae</taxon>
        <taxon>Hypocreales</taxon>
        <taxon>Cordycipitaceae</taxon>
        <taxon>Zarea</taxon>
    </lineage>
</organism>
<reference evidence="1" key="1">
    <citation type="submission" date="2022-08" db="EMBL/GenBank/DDBJ databases">
        <title>Genome Sequence of Lecanicillium fungicola.</title>
        <authorList>
            <person name="Buettner E."/>
        </authorList>
    </citation>
    <scope>NUCLEOTIDE SEQUENCE</scope>
    <source>
        <strain evidence="1">Babe33</strain>
    </source>
</reference>
<sequence>MFRFKEQFANAPYRETQQNKSSARLRGPPPPSPASPPKDLEVVAISPPLTRRSSMSSVKSRQVMPSDWADALTRRFRAALNIDNPRFDLSGLAGWLTQIPERLGVDDLLDRAALAFLDAFEILQAPVQPPPTEFQTYKIAIASLDSVLQDHDRVKSADLLAAVFLLNMAQIWTINSATQYINSYVHHRVSIVNVQREQCIESIINPSLVLDQRCLQSLKYESGPYLPLDEENGQTIESLDLPFLLRLSCLIRAPEENYEEIRRSYIRLRTEWPFTRRRYRSIIGISKIEGIDKSGLIQPGVQLGIAHMVILGISLVLNACLGALDPTDATLQEDALKNGREAVDLSRELLQELSKGVWFTPVALFASWIATDDPEITYNIFSTAKEYTCYWAEPAYMMQVKTLKQQILQVRAEAAMRQMSGGFQNFDFCVGYGANPPRSQDNQNQAAFTSLVPAFAWDST</sequence>
<accession>A0ACC1NQ42</accession>
<proteinExistence type="predicted"/>
<dbReference type="Proteomes" id="UP001143910">
    <property type="component" value="Unassembled WGS sequence"/>
</dbReference>
<evidence type="ECO:0000313" key="2">
    <source>
        <dbReference type="Proteomes" id="UP001143910"/>
    </source>
</evidence>
<evidence type="ECO:0000313" key="1">
    <source>
        <dbReference type="EMBL" id="KAJ2981194.1"/>
    </source>
</evidence>
<keyword evidence="2" id="KW-1185">Reference proteome</keyword>
<comment type="caution">
    <text evidence="1">The sequence shown here is derived from an EMBL/GenBank/DDBJ whole genome shotgun (WGS) entry which is preliminary data.</text>
</comment>
<dbReference type="EMBL" id="JANJQO010000146">
    <property type="protein sequence ID" value="KAJ2981194.1"/>
    <property type="molecule type" value="Genomic_DNA"/>
</dbReference>